<dbReference type="EMBL" id="AZBU02000003">
    <property type="protein sequence ID" value="TKR89711.1"/>
    <property type="molecule type" value="Genomic_DNA"/>
</dbReference>
<comment type="caution">
    <text evidence="5">The sequence shown here is derived from an EMBL/GenBank/DDBJ whole genome shotgun (WGS) entry which is preliminary data.</text>
</comment>
<dbReference type="GO" id="GO:0004656">
    <property type="term" value="F:procollagen-proline 4-dioxygenase activity"/>
    <property type="evidence" value="ECO:0007669"/>
    <property type="project" value="TreeGrafter"/>
</dbReference>
<dbReference type="AlphaFoldDB" id="A0A4U5P1Z5"/>
<proteinExistence type="predicted"/>
<dbReference type="STRING" id="34508.A0A4U5P1Z5"/>
<evidence type="ECO:0000256" key="3">
    <source>
        <dbReference type="ARBA" id="ARBA00023004"/>
    </source>
</evidence>
<evidence type="ECO:0000256" key="1">
    <source>
        <dbReference type="ARBA" id="ARBA00022723"/>
    </source>
</evidence>
<dbReference type="Pfam" id="PF13640">
    <property type="entry name" value="2OG-FeII_Oxy_3"/>
    <property type="match status" value="1"/>
</dbReference>
<dbReference type="InterPro" id="IPR045054">
    <property type="entry name" value="P4HA-like"/>
</dbReference>
<dbReference type="InterPro" id="IPR044862">
    <property type="entry name" value="Pro_4_hyd_alph_FE2OG_OXY"/>
</dbReference>
<dbReference type="PANTHER" id="PTHR10869:SF244">
    <property type="entry name" value="PROLYL 4-HYDROXYLASE SUBUNIT ALPHA-2"/>
    <property type="match status" value="1"/>
</dbReference>
<dbReference type="Proteomes" id="UP000298663">
    <property type="component" value="Unassembled WGS sequence"/>
</dbReference>
<organism evidence="5 6">
    <name type="scientific">Steinernema carpocapsae</name>
    <name type="common">Entomopathogenic nematode</name>
    <dbReference type="NCBI Taxonomy" id="34508"/>
    <lineage>
        <taxon>Eukaryota</taxon>
        <taxon>Metazoa</taxon>
        <taxon>Ecdysozoa</taxon>
        <taxon>Nematoda</taxon>
        <taxon>Chromadorea</taxon>
        <taxon>Rhabditida</taxon>
        <taxon>Tylenchina</taxon>
        <taxon>Panagrolaimomorpha</taxon>
        <taxon>Strongyloidoidea</taxon>
        <taxon>Steinernematidae</taxon>
        <taxon>Steinernema</taxon>
    </lineage>
</organism>
<sequence length="102" mass="11602">MRNHGNRLATILLIAKTADEGGGTVFPYLETTIQPEEGDIILWFNSDTRENREIDSVHGACPIKSGTKVALSLWIRQYPHQNIQSHTQSVYTSYQLDQVFRL</sequence>
<dbReference type="GO" id="GO:0046872">
    <property type="term" value="F:metal ion binding"/>
    <property type="evidence" value="ECO:0007669"/>
    <property type="project" value="UniProtKB-KW"/>
</dbReference>
<reference evidence="5 6" key="2">
    <citation type="journal article" date="2019" name="G3 (Bethesda)">
        <title>Hybrid Assembly of the Genome of the Entomopathogenic Nematode Steinernema carpocapsae Identifies the X-Chromosome.</title>
        <authorList>
            <person name="Serra L."/>
            <person name="Macchietto M."/>
            <person name="Macias-Munoz A."/>
            <person name="McGill C.J."/>
            <person name="Rodriguez I.M."/>
            <person name="Rodriguez B."/>
            <person name="Murad R."/>
            <person name="Mortazavi A."/>
        </authorList>
    </citation>
    <scope>NUCLEOTIDE SEQUENCE [LARGE SCALE GENOMIC DNA]</scope>
    <source>
        <strain evidence="5 6">ALL</strain>
    </source>
</reference>
<reference evidence="5 6" key="1">
    <citation type="journal article" date="2015" name="Genome Biol.">
        <title>Comparative genomics of Steinernema reveals deeply conserved gene regulatory networks.</title>
        <authorList>
            <person name="Dillman A.R."/>
            <person name="Macchietto M."/>
            <person name="Porter C.F."/>
            <person name="Rogers A."/>
            <person name="Williams B."/>
            <person name="Antoshechkin I."/>
            <person name="Lee M.M."/>
            <person name="Goodwin Z."/>
            <person name="Lu X."/>
            <person name="Lewis E.E."/>
            <person name="Goodrich-Blair H."/>
            <person name="Stock S.P."/>
            <person name="Adams B.J."/>
            <person name="Sternberg P.W."/>
            <person name="Mortazavi A."/>
        </authorList>
    </citation>
    <scope>NUCLEOTIDE SEQUENCE [LARGE SCALE GENOMIC DNA]</scope>
    <source>
        <strain evidence="5 6">ALL</strain>
    </source>
</reference>
<gene>
    <name evidence="5" type="ORF">L596_013773</name>
</gene>
<evidence type="ECO:0000313" key="5">
    <source>
        <dbReference type="EMBL" id="TKR89711.1"/>
    </source>
</evidence>
<name>A0A4U5P1Z5_STECR</name>
<evidence type="ECO:0000259" key="4">
    <source>
        <dbReference type="Pfam" id="PF13640"/>
    </source>
</evidence>
<dbReference type="Gene3D" id="2.60.120.620">
    <property type="entry name" value="q2cbj1_9rhob like domain"/>
    <property type="match status" value="1"/>
</dbReference>
<evidence type="ECO:0000256" key="2">
    <source>
        <dbReference type="ARBA" id="ARBA00022896"/>
    </source>
</evidence>
<dbReference type="PANTHER" id="PTHR10869">
    <property type="entry name" value="PROLYL 4-HYDROXYLASE ALPHA SUBUNIT"/>
    <property type="match status" value="1"/>
</dbReference>
<protein>
    <recommendedName>
        <fullName evidence="4">Prolyl 4-hydroxylase alpha subunit Fe(2+) 2OG dioxygenase domain-containing protein</fullName>
    </recommendedName>
</protein>
<accession>A0A4U5P1Z5</accession>
<feature type="domain" description="Prolyl 4-hydroxylase alpha subunit Fe(2+) 2OG dioxygenase" evidence="4">
    <location>
        <begin position="3"/>
        <end position="76"/>
    </location>
</feature>
<dbReference type="GO" id="GO:0005783">
    <property type="term" value="C:endoplasmic reticulum"/>
    <property type="evidence" value="ECO:0007669"/>
    <property type="project" value="TreeGrafter"/>
</dbReference>
<evidence type="ECO:0000313" key="6">
    <source>
        <dbReference type="Proteomes" id="UP000298663"/>
    </source>
</evidence>
<keyword evidence="6" id="KW-1185">Reference proteome</keyword>
<keyword evidence="1" id="KW-0479">Metal-binding</keyword>
<dbReference type="OrthoDB" id="420380at2759"/>
<dbReference type="GO" id="GO:0031418">
    <property type="term" value="F:L-ascorbic acid binding"/>
    <property type="evidence" value="ECO:0007669"/>
    <property type="project" value="UniProtKB-KW"/>
</dbReference>
<keyword evidence="3" id="KW-0408">Iron</keyword>
<keyword evidence="2" id="KW-0847">Vitamin C</keyword>